<comment type="caution">
    <text evidence="1">The sequence shown here is derived from an EMBL/GenBank/DDBJ whole genome shotgun (WGS) entry which is preliminary data.</text>
</comment>
<reference evidence="1" key="1">
    <citation type="journal article" date="2019" name="Sci. Rep.">
        <title>Draft genome of Tanacetum cinerariifolium, the natural source of mosquito coil.</title>
        <authorList>
            <person name="Yamashiro T."/>
            <person name="Shiraishi A."/>
            <person name="Satake H."/>
            <person name="Nakayama K."/>
        </authorList>
    </citation>
    <scope>NUCLEOTIDE SEQUENCE</scope>
</reference>
<sequence length="55" mass="6216">MNGWLIEDEDEPLEYEASNKRVDSDLQSIASSKPIIKKTTKVDPDKRLAIVCIVL</sequence>
<name>A0A699XJ18_TANCI</name>
<dbReference type="EMBL" id="BKCJ011869163">
    <property type="protein sequence ID" value="GFD59779.1"/>
    <property type="molecule type" value="Genomic_DNA"/>
</dbReference>
<dbReference type="AlphaFoldDB" id="A0A699XJ18"/>
<accession>A0A699XJ18</accession>
<organism evidence="1">
    <name type="scientific">Tanacetum cinerariifolium</name>
    <name type="common">Dalmatian daisy</name>
    <name type="synonym">Chrysanthemum cinerariifolium</name>
    <dbReference type="NCBI Taxonomy" id="118510"/>
    <lineage>
        <taxon>Eukaryota</taxon>
        <taxon>Viridiplantae</taxon>
        <taxon>Streptophyta</taxon>
        <taxon>Embryophyta</taxon>
        <taxon>Tracheophyta</taxon>
        <taxon>Spermatophyta</taxon>
        <taxon>Magnoliopsida</taxon>
        <taxon>eudicotyledons</taxon>
        <taxon>Gunneridae</taxon>
        <taxon>Pentapetalae</taxon>
        <taxon>asterids</taxon>
        <taxon>campanulids</taxon>
        <taxon>Asterales</taxon>
        <taxon>Asteraceae</taxon>
        <taxon>Asteroideae</taxon>
        <taxon>Anthemideae</taxon>
        <taxon>Anthemidinae</taxon>
        <taxon>Tanacetum</taxon>
    </lineage>
</organism>
<protein>
    <submittedName>
        <fullName evidence="1">Uncharacterized protein</fullName>
    </submittedName>
</protein>
<evidence type="ECO:0000313" key="1">
    <source>
        <dbReference type="EMBL" id="GFD59779.1"/>
    </source>
</evidence>
<gene>
    <name evidence="1" type="ORF">Tci_931748</name>
</gene>
<feature type="non-terminal residue" evidence="1">
    <location>
        <position position="55"/>
    </location>
</feature>
<proteinExistence type="predicted"/>